<evidence type="ECO:0000256" key="2">
    <source>
        <dbReference type="ARBA" id="ARBA00022722"/>
    </source>
</evidence>
<evidence type="ECO:0000313" key="8">
    <source>
        <dbReference type="EMBL" id="SVA35013.1"/>
    </source>
</evidence>
<dbReference type="InterPro" id="IPR013527">
    <property type="entry name" value="YicC-like_N"/>
</dbReference>
<dbReference type="NCBIfam" id="TIGR00255">
    <property type="entry name" value="YicC/YloC family endoribonuclease"/>
    <property type="match status" value="1"/>
</dbReference>
<reference evidence="8" key="1">
    <citation type="submission" date="2018-05" db="EMBL/GenBank/DDBJ databases">
        <authorList>
            <person name="Lanie J.A."/>
            <person name="Ng W.-L."/>
            <person name="Kazmierczak K.M."/>
            <person name="Andrzejewski T.M."/>
            <person name="Davidsen T.M."/>
            <person name="Wayne K.J."/>
            <person name="Tettelin H."/>
            <person name="Glass J.I."/>
            <person name="Rusch D."/>
            <person name="Podicherti R."/>
            <person name="Tsui H.-C.T."/>
            <person name="Winkler M.E."/>
        </authorList>
    </citation>
    <scope>NUCLEOTIDE SEQUENCE</scope>
</reference>
<keyword evidence="4" id="KW-0378">Hydrolase</keyword>
<comment type="cofactor">
    <cofactor evidence="1">
        <name>a divalent metal cation</name>
        <dbReference type="ChEBI" id="CHEBI:60240"/>
    </cofactor>
</comment>
<feature type="non-terminal residue" evidence="8">
    <location>
        <position position="257"/>
    </location>
</feature>
<dbReference type="PANTHER" id="PTHR30636:SF3">
    <property type="entry name" value="UPF0701 PROTEIN YICC"/>
    <property type="match status" value="1"/>
</dbReference>
<dbReference type="InterPro" id="IPR005229">
    <property type="entry name" value="YicC/YloC-like"/>
</dbReference>
<dbReference type="Pfam" id="PF08340">
    <property type="entry name" value="YicC-like_C"/>
    <property type="match status" value="1"/>
</dbReference>
<feature type="domain" description="Endoribonuclease YicC-like N-terminal" evidence="6">
    <location>
        <begin position="1"/>
        <end position="150"/>
    </location>
</feature>
<feature type="domain" description="Endoribonuclease YicC-like C-terminal" evidence="7">
    <location>
        <begin position="170"/>
        <end position="257"/>
    </location>
</feature>
<evidence type="ECO:0000256" key="5">
    <source>
        <dbReference type="ARBA" id="ARBA00035648"/>
    </source>
</evidence>
<dbReference type="AlphaFoldDB" id="A0A381V6T4"/>
<gene>
    <name evidence="8" type="ORF">METZ01_LOCUS87867</name>
</gene>
<evidence type="ECO:0000259" key="6">
    <source>
        <dbReference type="Pfam" id="PF03755"/>
    </source>
</evidence>
<keyword evidence="3" id="KW-0255">Endonuclease</keyword>
<dbReference type="Pfam" id="PF03755">
    <property type="entry name" value="YicC-like_N"/>
    <property type="match status" value="1"/>
</dbReference>
<accession>A0A381V6T4</accession>
<evidence type="ECO:0008006" key="9">
    <source>
        <dbReference type="Google" id="ProtNLM"/>
    </source>
</evidence>
<proteinExistence type="inferred from homology"/>
<keyword evidence="2" id="KW-0540">Nuclease</keyword>
<dbReference type="GO" id="GO:0016787">
    <property type="term" value="F:hydrolase activity"/>
    <property type="evidence" value="ECO:0007669"/>
    <property type="project" value="UniProtKB-KW"/>
</dbReference>
<evidence type="ECO:0000256" key="1">
    <source>
        <dbReference type="ARBA" id="ARBA00001968"/>
    </source>
</evidence>
<sequence length="257" mass="29099">MTAFVRREAQGELAHLTWEVRSVNHRYLEVSMRLPEEMRSAESQFRATLQATLGRGRIDATLRHQAPESDSHQPALNLEMVSRLDGWAKTIQSLVPGTAGLTTADVLRWPGVMMPRTTDEEKLSTLANDLLKTAVAELIVQRQREGGQLAQVIGEKITAARSIVETVQLKVPELEQIQRQRLTDRVAEFREQMEPGRFEQELVLLLARADIVEEIDRLRVHLQEVERVLGQPGPVGRRLDFLMQELNREANTVGSKS</sequence>
<comment type="similarity">
    <text evidence="5">Belongs to the YicC/YloC family.</text>
</comment>
<evidence type="ECO:0000259" key="7">
    <source>
        <dbReference type="Pfam" id="PF08340"/>
    </source>
</evidence>
<evidence type="ECO:0000256" key="3">
    <source>
        <dbReference type="ARBA" id="ARBA00022759"/>
    </source>
</evidence>
<dbReference type="EMBL" id="UINC01007771">
    <property type="protein sequence ID" value="SVA35013.1"/>
    <property type="molecule type" value="Genomic_DNA"/>
</dbReference>
<evidence type="ECO:0000256" key="4">
    <source>
        <dbReference type="ARBA" id="ARBA00022801"/>
    </source>
</evidence>
<dbReference type="GO" id="GO:0004521">
    <property type="term" value="F:RNA endonuclease activity"/>
    <property type="evidence" value="ECO:0007669"/>
    <property type="project" value="InterPro"/>
</dbReference>
<protein>
    <recommendedName>
        <fullName evidence="9">YicC family protein</fullName>
    </recommendedName>
</protein>
<dbReference type="InterPro" id="IPR013551">
    <property type="entry name" value="YicC-like_C"/>
</dbReference>
<organism evidence="8">
    <name type="scientific">marine metagenome</name>
    <dbReference type="NCBI Taxonomy" id="408172"/>
    <lineage>
        <taxon>unclassified sequences</taxon>
        <taxon>metagenomes</taxon>
        <taxon>ecological metagenomes</taxon>
    </lineage>
</organism>
<name>A0A381V6T4_9ZZZZ</name>
<dbReference type="PANTHER" id="PTHR30636">
    <property type="entry name" value="UPF0701 PROTEIN YICC"/>
    <property type="match status" value="1"/>
</dbReference>